<dbReference type="InterPro" id="IPR024079">
    <property type="entry name" value="MetalloPept_cat_dom_sf"/>
</dbReference>
<keyword evidence="2" id="KW-0812">Transmembrane</keyword>
<dbReference type="GO" id="GO:0016485">
    <property type="term" value="P:protein processing"/>
    <property type="evidence" value="ECO:0007669"/>
    <property type="project" value="TreeGrafter"/>
</dbReference>
<dbReference type="GO" id="GO:0004222">
    <property type="term" value="F:metalloendopeptidase activity"/>
    <property type="evidence" value="ECO:0007669"/>
    <property type="project" value="InterPro"/>
</dbReference>
<dbReference type="GO" id="GO:0005886">
    <property type="term" value="C:plasma membrane"/>
    <property type="evidence" value="ECO:0007669"/>
    <property type="project" value="TreeGrafter"/>
</dbReference>
<dbReference type="SUPFAM" id="SSF55486">
    <property type="entry name" value="Metalloproteases ('zincins'), catalytic domain"/>
    <property type="match status" value="1"/>
</dbReference>
<dbReference type="EMBL" id="GEZM01051313">
    <property type="protein sequence ID" value="JAV75024.1"/>
    <property type="molecule type" value="Transcribed_RNA"/>
</dbReference>
<proteinExistence type="predicted"/>
<dbReference type="Gene3D" id="3.40.390.10">
    <property type="entry name" value="Collagenase (Catalytic Domain)"/>
    <property type="match status" value="1"/>
</dbReference>
<dbReference type="AlphaFoldDB" id="A0A1Y1LMX4"/>
<protein>
    <recommendedName>
        <fullName evidence="4">Peptidase M13 N-terminal domain-containing protein</fullName>
    </recommendedName>
</protein>
<reference evidence="3" key="1">
    <citation type="journal article" date="2016" name="Sci. Rep.">
        <title>Molecular characterization of firefly nuptial gifts: a multi-omics approach sheds light on postcopulatory sexual selection.</title>
        <authorList>
            <person name="Al-Wathiqui N."/>
            <person name="Fallon T.R."/>
            <person name="South A."/>
            <person name="Weng J.K."/>
            <person name="Lewis S.M."/>
        </authorList>
    </citation>
    <scope>NUCLEOTIDE SEQUENCE</scope>
</reference>
<evidence type="ECO:0000256" key="1">
    <source>
        <dbReference type="SAM" id="MobiDB-lite"/>
    </source>
</evidence>
<feature type="compositionally biased region" description="Polar residues" evidence="1">
    <location>
        <begin position="8"/>
        <end position="18"/>
    </location>
</feature>
<feature type="region of interest" description="Disordered" evidence="1">
    <location>
        <begin position="1"/>
        <end position="27"/>
    </location>
</feature>
<dbReference type="PANTHER" id="PTHR11733">
    <property type="entry name" value="ZINC METALLOPROTEASE FAMILY M13 NEPRILYSIN-RELATED"/>
    <property type="match status" value="1"/>
</dbReference>
<dbReference type="PANTHER" id="PTHR11733:SF133">
    <property type="entry name" value="PHOSPHATE-REGULATING NEUTRAL ENDOPEPTIDASE PHEX"/>
    <property type="match status" value="1"/>
</dbReference>
<accession>A0A1Y1LMX4</accession>
<dbReference type="PROSITE" id="PS51885">
    <property type="entry name" value="NEPRILYSIN"/>
    <property type="match status" value="1"/>
</dbReference>
<sequence>MASEESVKQTNKNGTDSPKINEPAEDDPCIEIKSSLDKPRFLVKTENQLREKTGLSRLGLYIAIVLLIVLIILVIIVLSLAIAWPNIPHSAQFSICQDPACLRAAAQLQESWNSSVSPCEDVWGWACGRWLQNNPLPIDRSFWSERQKRQRDGKSVYLSFAYSI</sequence>
<organism evidence="3">
    <name type="scientific">Photinus pyralis</name>
    <name type="common">Common eastern firefly</name>
    <name type="synonym">Lampyris pyralis</name>
    <dbReference type="NCBI Taxonomy" id="7054"/>
    <lineage>
        <taxon>Eukaryota</taxon>
        <taxon>Metazoa</taxon>
        <taxon>Ecdysozoa</taxon>
        <taxon>Arthropoda</taxon>
        <taxon>Hexapoda</taxon>
        <taxon>Insecta</taxon>
        <taxon>Pterygota</taxon>
        <taxon>Neoptera</taxon>
        <taxon>Endopterygota</taxon>
        <taxon>Coleoptera</taxon>
        <taxon>Polyphaga</taxon>
        <taxon>Elateriformia</taxon>
        <taxon>Elateroidea</taxon>
        <taxon>Lampyridae</taxon>
        <taxon>Lampyrinae</taxon>
        <taxon>Photinus</taxon>
    </lineage>
</organism>
<name>A0A1Y1LMX4_PHOPY</name>
<keyword evidence="2" id="KW-1133">Transmembrane helix</keyword>
<evidence type="ECO:0000256" key="2">
    <source>
        <dbReference type="SAM" id="Phobius"/>
    </source>
</evidence>
<feature type="transmembrane region" description="Helical" evidence="2">
    <location>
        <begin position="58"/>
        <end position="84"/>
    </location>
</feature>
<evidence type="ECO:0008006" key="4">
    <source>
        <dbReference type="Google" id="ProtNLM"/>
    </source>
</evidence>
<keyword evidence="2" id="KW-0472">Membrane</keyword>
<dbReference type="InterPro" id="IPR000718">
    <property type="entry name" value="Peptidase_M13"/>
</dbReference>
<evidence type="ECO:0000313" key="3">
    <source>
        <dbReference type="EMBL" id="JAV75024.1"/>
    </source>
</evidence>